<keyword evidence="5" id="KW-1003">Cell membrane</keyword>
<evidence type="ECO:0008006" key="11">
    <source>
        <dbReference type="Google" id="ProtNLM"/>
    </source>
</evidence>
<evidence type="ECO:0000313" key="9">
    <source>
        <dbReference type="EMBL" id="KAJ8442819.1"/>
    </source>
</evidence>
<feature type="region of interest" description="Disordered" evidence="8">
    <location>
        <begin position="1"/>
        <end position="22"/>
    </location>
</feature>
<proteinExistence type="inferred from homology"/>
<comment type="similarity">
    <text evidence="3">Belongs to the BIG GRAIN 1 (BG1) plant protein family.</text>
</comment>
<evidence type="ECO:0000256" key="2">
    <source>
        <dbReference type="ARBA" id="ARBA00004236"/>
    </source>
</evidence>
<organism evidence="9 10">
    <name type="scientific">Carnegiea gigantea</name>
    <dbReference type="NCBI Taxonomy" id="171969"/>
    <lineage>
        <taxon>Eukaryota</taxon>
        <taxon>Viridiplantae</taxon>
        <taxon>Streptophyta</taxon>
        <taxon>Embryophyta</taxon>
        <taxon>Tracheophyta</taxon>
        <taxon>Spermatophyta</taxon>
        <taxon>Magnoliopsida</taxon>
        <taxon>eudicotyledons</taxon>
        <taxon>Gunneridae</taxon>
        <taxon>Pentapetalae</taxon>
        <taxon>Caryophyllales</taxon>
        <taxon>Cactineae</taxon>
        <taxon>Cactaceae</taxon>
        <taxon>Cactoideae</taxon>
        <taxon>Echinocereeae</taxon>
        <taxon>Carnegiea</taxon>
    </lineage>
</organism>
<comment type="subcellular location">
    <subcellularLocation>
        <location evidence="2">Cell membrane</location>
    </subcellularLocation>
</comment>
<dbReference type="Proteomes" id="UP001153076">
    <property type="component" value="Unassembled WGS sequence"/>
</dbReference>
<evidence type="ECO:0000313" key="10">
    <source>
        <dbReference type="Proteomes" id="UP001153076"/>
    </source>
</evidence>
<name>A0A9Q1KFZ7_9CARY</name>
<keyword evidence="6" id="KW-0472">Membrane</keyword>
<dbReference type="PANTHER" id="PTHR33541">
    <property type="entry name" value="PROTEIN BIG GRAIN 1-LIKE A-RELATED"/>
    <property type="match status" value="1"/>
</dbReference>
<dbReference type="GO" id="GO:0005886">
    <property type="term" value="C:plasma membrane"/>
    <property type="evidence" value="ECO:0007669"/>
    <property type="project" value="UniProtKB-SubCell"/>
</dbReference>
<keyword evidence="7" id="KW-0927">Auxin signaling pathway</keyword>
<evidence type="ECO:0000256" key="7">
    <source>
        <dbReference type="ARBA" id="ARBA00023294"/>
    </source>
</evidence>
<dbReference type="OrthoDB" id="680041at2759"/>
<dbReference type="AlphaFoldDB" id="A0A9Q1KFZ7"/>
<accession>A0A9Q1KFZ7</accession>
<keyword evidence="4" id="KW-0813">Transport</keyword>
<feature type="region of interest" description="Disordered" evidence="8">
    <location>
        <begin position="125"/>
        <end position="145"/>
    </location>
</feature>
<evidence type="ECO:0000256" key="5">
    <source>
        <dbReference type="ARBA" id="ARBA00022475"/>
    </source>
</evidence>
<dbReference type="InterPro" id="IPR039621">
    <property type="entry name" value="BG1-like"/>
</dbReference>
<sequence>MYKWGKPNQNSHKHKHAHNEYDPKTATFSSSLLSQIKNSTKTHPRETNQEYHLTGAFQEEKMSSLRRACLVEKWVEKKVTEKVIARGKNPPTPNKRTLLEEFDLQDTLFLRTTKTEYSVFLGPKSHARVPSGSASSSPRPKPVRTRVVEPRVADHIDHRNNKNEVFDKNRSRAQKIYSNLKNLKQPISPGARLSSFISAMFMKDGKRMKNKKECKSEQVSTRSSSASSFSKSCLSRANSPTFSVSSSNKKQFPDGIKRTVRFCPSVGGILDEDHDHRGMRKFTGLERESKKVQKQRQLEEVALDLLNGYWDAKLSKSHDQNVNHDYDVNHGVNYGQEDDNDDGLSCSSSDLFELDNLSFNRDELPVYESTRFDPKILQKDSIND</sequence>
<protein>
    <recommendedName>
        <fullName evidence="11">Protein BIG GRAIN 1-like B</fullName>
    </recommendedName>
</protein>
<evidence type="ECO:0000256" key="8">
    <source>
        <dbReference type="SAM" id="MobiDB-lite"/>
    </source>
</evidence>
<dbReference type="EMBL" id="JAKOGI010000133">
    <property type="protein sequence ID" value="KAJ8442819.1"/>
    <property type="molecule type" value="Genomic_DNA"/>
</dbReference>
<reference evidence="9" key="1">
    <citation type="submission" date="2022-04" db="EMBL/GenBank/DDBJ databases">
        <title>Carnegiea gigantea Genome sequencing and assembly v2.</title>
        <authorList>
            <person name="Copetti D."/>
            <person name="Sanderson M.J."/>
            <person name="Burquez A."/>
            <person name="Wojciechowski M.F."/>
        </authorList>
    </citation>
    <scope>NUCLEOTIDE SEQUENCE</scope>
    <source>
        <strain evidence="9">SGP5-SGP5p</strain>
        <tissue evidence="9">Aerial part</tissue>
    </source>
</reference>
<dbReference type="PANTHER" id="PTHR33541:SF28">
    <property type="entry name" value="PROTEIN BIG GRAIN 1-LIKE A"/>
    <property type="match status" value="1"/>
</dbReference>
<comment type="caution">
    <text evidence="9">The sequence shown here is derived from an EMBL/GenBank/DDBJ whole genome shotgun (WGS) entry which is preliminary data.</text>
</comment>
<evidence type="ECO:0000256" key="3">
    <source>
        <dbReference type="ARBA" id="ARBA00010067"/>
    </source>
</evidence>
<evidence type="ECO:0000256" key="6">
    <source>
        <dbReference type="ARBA" id="ARBA00023136"/>
    </source>
</evidence>
<comment type="function">
    <text evidence="1">Involved in auxin transport. Regulator of the auxin signaling pathway.</text>
</comment>
<evidence type="ECO:0000256" key="1">
    <source>
        <dbReference type="ARBA" id="ARBA00002281"/>
    </source>
</evidence>
<evidence type="ECO:0000256" key="4">
    <source>
        <dbReference type="ARBA" id="ARBA00022448"/>
    </source>
</evidence>
<gene>
    <name evidence="9" type="ORF">Cgig2_016285</name>
</gene>
<keyword evidence="10" id="KW-1185">Reference proteome</keyword>
<dbReference type="GO" id="GO:0009734">
    <property type="term" value="P:auxin-activated signaling pathway"/>
    <property type="evidence" value="ECO:0007669"/>
    <property type="project" value="UniProtKB-KW"/>
</dbReference>